<dbReference type="InterPro" id="IPR046371">
    <property type="entry name" value="Bcl-2_BH1-3"/>
</dbReference>
<proteinExistence type="inferred from homology"/>
<evidence type="ECO:0000313" key="5">
    <source>
        <dbReference type="EMBL" id="ATA58288.1"/>
    </source>
</evidence>
<dbReference type="Gene3D" id="1.10.437.10">
    <property type="entry name" value="Blc2-like"/>
    <property type="match status" value="1"/>
</dbReference>
<feature type="region of interest" description="Disordered" evidence="2">
    <location>
        <begin position="1"/>
        <end position="26"/>
    </location>
</feature>
<organism evidence="5">
    <name type="scientific">vespertilionid gammaherpesvirus 3</name>
    <dbReference type="NCBI Taxonomy" id="2846598"/>
    <lineage>
        <taxon>Viruses</taxon>
        <taxon>Duplodnaviria</taxon>
        <taxon>Heunggongvirae</taxon>
        <taxon>Peploviricota</taxon>
        <taxon>Herviviricetes</taxon>
        <taxon>Herpesvirales</taxon>
        <taxon>Orthoherpesviridae</taxon>
        <taxon>Gammaherpesvirinae</taxon>
        <taxon>Patagivirus</taxon>
        <taxon>Patagivirus vespertilionidgamma3</taxon>
    </lineage>
</organism>
<protein>
    <submittedName>
        <fullName evidence="5">Apoptosis regulator BALF1</fullName>
    </submittedName>
</protein>
<sequence length="210" mass="22866">MADDSPVGAHIYGNLPASTTEPGENATADEPVACAAGRCIDTAEMVHALVQCFNGERSPGAPGTPLRNLVDMVADVLAAMDDDMRAAIRALPLSQSEPLYLAVLQVLSPLVDAGAMNWGRIAAALAFLVALTHHIEQTTRQRNHPLATMAMITTSDYFKEHAADFLQKAGGWEALKHYNKRRPMSRYAAWLATFMATLVLMFSLSRLMRR</sequence>
<evidence type="ECO:0000313" key="6">
    <source>
        <dbReference type="Proteomes" id="UP000290797"/>
    </source>
</evidence>
<dbReference type="InterPro" id="IPR026298">
    <property type="entry name" value="Bcl-2_fam"/>
</dbReference>
<keyword evidence="3" id="KW-0472">Membrane</keyword>
<dbReference type="InterPro" id="IPR002475">
    <property type="entry name" value="Bcl2-like"/>
</dbReference>
<comment type="similarity">
    <text evidence="1">Belongs to the Bcl-2 family.</text>
</comment>
<reference evidence="5" key="1">
    <citation type="journal article" date="2018" name="Virology">
        <title>Isolation, characterization and prevalence of a novel Gammaherpesvirus in Eptesicus fuscus, the North American big brown bat.</title>
        <authorList>
            <person name="Subudhi S."/>
            <person name="Rapin N."/>
            <person name="Dorville N."/>
            <person name="Hill J.E."/>
            <person name="Town J."/>
            <person name="Willis C.K."/>
            <person name="Bollinger T.K."/>
            <person name="Misra V."/>
        </authorList>
    </citation>
    <scope>NUCLEOTIDE SEQUENCE</scope>
</reference>
<dbReference type="PROSITE" id="PS50062">
    <property type="entry name" value="BCL2_FAMILY"/>
    <property type="match status" value="1"/>
</dbReference>
<evidence type="ECO:0000256" key="1">
    <source>
        <dbReference type="ARBA" id="ARBA00009458"/>
    </source>
</evidence>
<feature type="domain" description="Bcl-2 Bcl-2 homology region 1-3" evidence="4">
    <location>
        <begin position="72"/>
        <end position="172"/>
    </location>
</feature>
<evidence type="ECO:0000259" key="4">
    <source>
        <dbReference type="Pfam" id="PF00452"/>
    </source>
</evidence>
<dbReference type="SUPFAM" id="SSF56854">
    <property type="entry name" value="Bcl-2 inhibitors of programmed cell death"/>
    <property type="match status" value="1"/>
</dbReference>
<evidence type="ECO:0000256" key="3">
    <source>
        <dbReference type="SAM" id="Phobius"/>
    </source>
</evidence>
<dbReference type="EMBL" id="MF385016">
    <property type="protein sequence ID" value="ATA58288.1"/>
    <property type="molecule type" value="Genomic_DNA"/>
</dbReference>
<evidence type="ECO:0000256" key="2">
    <source>
        <dbReference type="SAM" id="MobiDB-lite"/>
    </source>
</evidence>
<name>A0A2D1A8V6_9GAMA</name>
<keyword evidence="3" id="KW-1133">Transmembrane helix</keyword>
<dbReference type="GO" id="GO:0051400">
    <property type="term" value="F:BH domain binding"/>
    <property type="evidence" value="ECO:0007669"/>
    <property type="project" value="TreeGrafter"/>
</dbReference>
<keyword evidence="6" id="KW-1185">Reference proteome</keyword>
<feature type="transmembrane region" description="Helical" evidence="3">
    <location>
        <begin position="187"/>
        <end position="204"/>
    </location>
</feature>
<dbReference type="Pfam" id="PF00452">
    <property type="entry name" value="Bcl-2"/>
    <property type="match status" value="1"/>
</dbReference>
<keyword evidence="3" id="KW-0812">Transmembrane</keyword>
<dbReference type="InterPro" id="IPR036834">
    <property type="entry name" value="Bcl-2-like_sf"/>
</dbReference>
<dbReference type="Proteomes" id="UP000290797">
    <property type="component" value="Segment"/>
</dbReference>
<accession>A0A2D1A8V6</accession>
<dbReference type="PANTHER" id="PTHR11256">
    <property type="entry name" value="BCL-2 RELATED"/>
    <property type="match status" value="1"/>
</dbReference>